<keyword evidence="2" id="KW-0472">Membrane</keyword>
<comment type="caution">
    <text evidence="4">The sequence shown here is derived from an EMBL/GenBank/DDBJ whole genome shotgun (WGS) entry which is preliminary data.</text>
</comment>
<feature type="transmembrane region" description="Helical" evidence="2">
    <location>
        <begin position="143"/>
        <end position="162"/>
    </location>
</feature>
<keyword evidence="2" id="KW-1133">Transmembrane helix</keyword>
<feature type="domain" description="CBS" evidence="3">
    <location>
        <begin position="235"/>
        <end position="291"/>
    </location>
</feature>
<dbReference type="PANTHER" id="PTHR33741:SF5">
    <property type="entry name" value="TRANSMEMBRANE PROTEIN DDB_G0269096-RELATED"/>
    <property type="match status" value="1"/>
</dbReference>
<dbReference type="CDD" id="cd04600">
    <property type="entry name" value="CBS_pair_HPP_assoc"/>
    <property type="match status" value="1"/>
</dbReference>
<feature type="domain" description="CBS" evidence="3">
    <location>
        <begin position="319"/>
        <end position="375"/>
    </location>
</feature>
<dbReference type="InterPro" id="IPR058581">
    <property type="entry name" value="TM_HPP"/>
</dbReference>
<feature type="transmembrane region" description="Helical" evidence="2">
    <location>
        <begin position="105"/>
        <end position="123"/>
    </location>
</feature>
<feature type="transmembrane region" description="Helical" evidence="2">
    <location>
        <begin position="28"/>
        <end position="47"/>
    </location>
</feature>
<dbReference type="PANTHER" id="PTHR33741">
    <property type="entry name" value="TRANSMEMBRANE PROTEIN DDB_G0269096-RELATED"/>
    <property type="match status" value="1"/>
</dbReference>
<evidence type="ECO:0000256" key="2">
    <source>
        <dbReference type="SAM" id="Phobius"/>
    </source>
</evidence>
<dbReference type="Proteomes" id="UP000319212">
    <property type="component" value="Unassembled WGS sequence"/>
</dbReference>
<organism evidence="4 5">
    <name type="scientific">Variovorax guangxiensis</name>
    <dbReference type="NCBI Taxonomy" id="1775474"/>
    <lineage>
        <taxon>Bacteria</taxon>
        <taxon>Pseudomonadati</taxon>
        <taxon>Pseudomonadota</taxon>
        <taxon>Betaproteobacteria</taxon>
        <taxon>Burkholderiales</taxon>
        <taxon>Comamonadaceae</taxon>
        <taxon>Variovorax</taxon>
    </lineage>
</organism>
<dbReference type="PROSITE" id="PS51371">
    <property type="entry name" value="CBS"/>
    <property type="match status" value="2"/>
</dbReference>
<gene>
    <name evidence="4" type="ORF">EAH82_13220</name>
</gene>
<name>A0A502DRM6_9BURK</name>
<feature type="transmembrane region" description="Helical" evidence="2">
    <location>
        <begin position="79"/>
        <end position="99"/>
    </location>
</feature>
<dbReference type="OrthoDB" id="9811720at2"/>
<dbReference type="InterPro" id="IPR046342">
    <property type="entry name" value="CBS_dom_sf"/>
</dbReference>
<reference evidence="4 5" key="1">
    <citation type="journal article" date="2019" name="Environ. Microbiol.">
        <title>Species interactions and distinct microbial communities in high Arctic permafrost affected cryosols are associated with the CH4 and CO2 gas fluxes.</title>
        <authorList>
            <person name="Altshuler I."/>
            <person name="Hamel J."/>
            <person name="Turney S."/>
            <person name="Magnuson E."/>
            <person name="Levesque R."/>
            <person name="Greer C."/>
            <person name="Whyte L.G."/>
        </authorList>
    </citation>
    <scope>NUCLEOTIDE SEQUENCE [LARGE SCALE GENOMIC DNA]</scope>
    <source>
        <strain evidence="4 5">S06.C</strain>
    </source>
</reference>
<dbReference type="EMBL" id="RCZI01000003">
    <property type="protein sequence ID" value="TPG27714.1"/>
    <property type="molecule type" value="Genomic_DNA"/>
</dbReference>
<accession>A0A502DRM6</accession>
<evidence type="ECO:0000313" key="4">
    <source>
        <dbReference type="EMBL" id="TPG27714.1"/>
    </source>
</evidence>
<feature type="transmembrane region" description="Helical" evidence="2">
    <location>
        <begin position="53"/>
        <end position="72"/>
    </location>
</feature>
<dbReference type="InterPro" id="IPR000644">
    <property type="entry name" value="CBS_dom"/>
</dbReference>
<dbReference type="SMART" id="SM00116">
    <property type="entry name" value="CBS"/>
    <property type="match status" value="2"/>
</dbReference>
<evidence type="ECO:0000259" key="3">
    <source>
        <dbReference type="PROSITE" id="PS51371"/>
    </source>
</evidence>
<proteinExistence type="predicted"/>
<dbReference type="InterPro" id="IPR007065">
    <property type="entry name" value="HPP"/>
</dbReference>
<keyword evidence="1" id="KW-0129">CBS domain</keyword>
<dbReference type="AlphaFoldDB" id="A0A502DRM6"/>
<evidence type="ECO:0000313" key="5">
    <source>
        <dbReference type="Proteomes" id="UP000319212"/>
    </source>
</evidence>
<dbReference type="Pfam" id="PF00571">
    <property type="entry name" value="CBS"/>
    <property type="match status" value="2"/>
</dbReference>
<evidence type="ECO:0000256" key="1">
    <source>
        <dbReference type="PROSITE-ProRule" id="PRU00703"/>
    </source>
</evidence>
<protein>
    <submittedName>
        <fullName evidence="4">HPP family protein</fullName>
    </submittedName>
</protein>
<keyword evidence="2" id="KW-0812">Transmembrane</keyword>
<dbReference type="SUPFAM" id="SSF54631">
    <property type="entry name" value="CBS-domain pair"/>
    <property type="match status" value="1"/>
</dbReference>
<dbReference type="RefSeq" id="WP_140842563.1">
    <property type="nucleotide sequence ID" value="NZ_RCZI01000003.1"/>
</dbReference>
<dbReference type="Gene3D" id="3.10.580.10">
    <property type="entry name" value="CBS-domain"/>
    <property type="match status" value="1"/>
</dbReference>
<dbReference type="Pfam" id="PF04982">
    <property type="entry name" value="TM_HPP"/>
    <property type="match status" value="1"/>
</dbReference>
<sequence length="377" mass="40733">MPEKQYPDFWARFVPAPTRVGHRESIRAFVGAGIGILVTALVARWLGSSYPGFPWLVAPLGASAVLVFAVPASPLAQPWPVVGGNVLSALVGSACAMWIADPAWAGATAVMLAMAVMFALRCLHPPGGATALLAAMGAVRFDFALFPMLVDSVLLVAAGMAYNGLTGRRYPHAPARASAAGAPVMRFSDADMDAALAHYNQVLDVSRDDLSELLHFAEAAAYERNFGHLRCADIMSRDPLAVPFGAGLDEAWGLMRQRRIKALPVVDRSRRILGIVTVADFLQHAGFDQPEGMAQRLRSLIRRDGAVHSEKPETVGQIMTREVRVASQERRVAELVPLFSEDGHHHIPIIDRDQRLVGIITQTDLVKALYRAAKVAP</sequence>